<dbReference type="Pfam" id="PF01596">
    <property type="entry name" value="Methyltransf_3"/>
    <property type="match status" value="1"/>
</dbReference>
<dbReference type="GO" id="GO:0008171">
    <property type="term" value="F:O-methyltransferase activity"/>
    <property type="evidence" value="ECO:0007669"/>
    <property type="project" value="InterPro"/>
</dbReference>
<dbReference type="Proteomes" id="UP000777482">
    <property type="component" value="Unassembled WGS sequence"/>
</dbReference>
<dbReference type="InterPro" id="IPR002935">
    <property type="entry name" value="SAM_O-MeTrfase"/>
</dbReference>
<dbReference type="GO" id="GO:0008757">
    <property type="term" value="F:S-adenosylmethionine-dependent methyltransferase activity"/>
    <property type="evidence" value="ECO:0007669"/>
    <property type="project" value="TreeGrafter"/>
</dbReference>
<keyword evidence="1" id="KW-0489">Methyltransferase</keyword>
<dbReference type="PANTHER" id="PTHR10509">
    <property type="entry name" value="O-METHYLTRANSFERASE-RELATED"/>
    <property type="match status" value="1"/>
</dbReference>
<comment type="caution">
    <text evidence="6">The sequence shown here is derived from an EMBL/GenBank/DDBJ whole genome shotgun (WGS) entry which is preliminary data.</text>
</comment>
<dbReference type="SUPFAM" id="SSF53335">
    <property type="entry name" value="S-adenosyl-L-methionine-dependent methyltransferases"/>
    <property type="match status" value="1"/>
</dbReference>
<evidence type="ECO:0000313" key="7">
    <source>
        <dbReference type="Proteomes" id="UP000777482"/>
    </source>
</evidence>
<evidence type="ECO:0008006" key="8">
    <source>
        <dbReference type="Google" id="ProtNLM"/>
    </source>
</evidence>
<proteinExistence type="inferred from homology"/>
<evidence type="ECO:0000256" key="5">
    <source>
        <dbReference type="SAM" id="MobiDB-lite"/>
    </source>
</evidence>
<dbReference type="InterPro" id="IPR050362">
    <property type="entry name" value="Cation-dep_OMT"/>
</dbReference>
<dbReference type="EMBL" id="PUHQ01000017">
    <property type="protein sequence ID" value="KAG0663884.1"/>
    <property type="molecule type" value="Genomic_DNA"/>
</dbReference>
<keyword evidence="2" id="KW-0808">Transferase</keyword>
<evidence type="ECO:0000256" key="2">
    <source>
        <dbReference type="ARBA" id="ARBA00022679"/>
    </source>
</evidence>
<comment type="similarity">
    <text evidence="4">Belongs to the class I-like SAM-binding methyltransferase superfamily. Cation-dependent O-methyltransferase family.</text>
</comment>
<sequence length="316" mass="34301">MPTYQTKTTGGTPITRAAQLLESALSTSSNAASTSSRGSLSSALQEVHALISGQEDYLERNSSELIVPRSHAKSENEVRTVWNELLEMTQETDWARLKDESRTKFELGAGMCSGPYEAVVLQNLALLQRTRSVLEIGVFTGTATLALALVPSVTEIVALDIEPYLKETVEPYWDRAGVLNKIDFRIAPALESLAALAEAKHEPFDLVFIDADKPSYRAYVQAVLDGGLLSAGGVILADNTMYKGYPWVTPGAFSASTGDGGDGEGDFAQSNRTNNKSKNEATAGIDDLNTFVRQQPDLETVMLPIRDGITIIRRRI</sequence>
<evidence type="ECO:0000256" key="4">
    <source>
        <dbReference type="ARBA" id="ARBA00023453"/>
    </source>
</evidence>
<dbReference type="GO" id="GO:0032259">
    <property type="term" value="P:methylation"/>
    <property type="evidence" value="ECO:0007669"/>
    <property type="project" value="UniProtKB-KW"/>
</dbReference>
<feature type="region of interest" description="Disordered" evidence="5">
    <location>
        <begin position="258"/>
        <end position="281"/>
    </location>
</feature>
<reference evidence="6 7" key="1">
    <citation type="submission" date="2020-11" db="EMBL/GenBank/DDBJ databases">
        <title>Kefir isolates.</title>
        <authorList>
            <person name="Marcisauskas S."/>
            <person name="Kim Y."/>
            <person name="Blasche S."/>
        </authorList>
    </citation>
    <scope>NUCLEOTIDE SEQUENCE [LARGE SCALE GENOMIC DNA]</scope>
    <source>
        <strain evidence="6 7">KR</strain>
    </source>
</reference>
<name>A0A9P6W4P2_RHOMI</name>
<organism evidence="6 7">
    <name type="scientific">Rhodotorula mucilaginosa</name>
    <name type="common">Yeast</name>
    <name type="synonym">Rhodotorula rubra</name>
    <dbReference type="NCBI Taxonomy" id="5537"/>
    <lineage>
        <taxon>Eukaryota</taxon>
        <taxon>Fungi</taxon>
        <taxon>Dikarya</taxon>
        <taxon>Basidiomycota</taxon>
        <taxon>Pucciniomycotina</taxon>
        <taxon>Microbotryomycetes</taxon>
        <taxon>Sporidiobolales</taxon>
        <taxon>Sporidiobolaceae</taxon>
        <taxon>Rhodotorula</taxon>
    </lineage>
</organism>
<keyword evidence="7" id="KW-1185">Reference proteome</keyword>
<gene>
    <name evidence="6" type="ORF">C6P46_002110</name>
</gene>
<dbReference type="CDD" id="cd02440">
    <property type="entry name" value="AdoMet_MTases"/>
    <property type="match status" value="1"/>
</dbReference>
<evidence type="ECO:0000313" key="6">
    <source>
        <dbReference type="EMBL" id="KAG0663884.1"/>
    </source>
</evidence>
<keyword evidence="3" id="KW-0949">S-adenosyl-L-methionine</keyword>
<dbReference type="PANTHER" id="PTHR10509:SF14">
    <property type="entry name" value="CAFFEOYL-COA O-METHYLTRANSFERASE 3-RELATED"/>
    <property type="match status" value="1"/>
</dbReference>
<dbReference type="PROSITE" id="PS51682">
    <property type="entry name" value="SAM_OMT_I"/>
    <property type="match status" value="1"/>
</dbReference>
<protein>
    <recommendedName>
        <fullName evidence="8">O-methyltransferase</fullName>
    </recommendedName>
</protein>
<evidence type="ECO:0000256" key="3">
    <source>
        <dbReference type="ARBA" id="ARBA00022691"/>
    </source>
</evidence>
<evidence type="ECO:0000256" key="1">
    <source>
        <dbReference type="ARBA" id="ARBA00022603"/>
    </source>
</evidence>
<dbReference type="AlphaFoldDB" id="A0A9P6W4P2"/>
<dbReference type="OrthoDB" id="10251242at2759"/>
<dbReference type="InterPro" id="IPR029063">
    <property type="entry name" value="SAM-dependent_MTases_sf"/>
</dbReference>
<dbReference type="Gene3D" id="3.40.50.150">
    <property type="entry name" value="Vaccinia Virus protein VP39"/>
    <property type="match status" value="1"/>
</dbReference>
<accession>A0A9P6W4P2</accession>